<feature type="chain" id="PRO_5030599918" description="Peptidoglycan-binding protein CsiV" evidence="1">
    <location>
        <begin position="25"/>
        <end position="185"/>
    </location>
</feature>
<evidence type="ECO:0008006" key="4">
    <source>
        <dbReference type="Google" id="ProtNLM"/>
    </source>
</evidence>
<dbReference type="AlphaFoldDB" id="A0A7V7GX19"/>
<dbReference type="EMBL" id="QOVF01000001">
    <property type="protein sequence ID" value="KAA0696963.1"/>
    <property type="molecule type" value="Genomic_DNA"/>
</dbReference>
<dbReference type="OrthoDB" id="5566524at2"/>
<gene>
    <name evidence="2" type="ORF">DT594_06550</name>
</gene>
<dbReference type="Proteomes" id="UP000463138">
    <property type="component" value="Unassembled WGS sequence"/>
</dbReference>
<dbReference type="RefSeq" id="WP_149331883.1">
    <property type="nucleotide sequence ID" value="NZ_QOVF01000001.1"/>
</dbReference>
<sequence length="185" mass="20338">MTSLRSLQLLAILALSGWMGLAQAQSQNTYQVEVVIFSQPSAQLTPGTAPSYGWADQATDLTVTTRSDVRSLDSSRLALSSDAGKLSAQGYKVVLHKAWTQPDDSSLAVAVHEGQEMGGIYPVQALVSLGQERLLEVDITAWINNQTQNGEIVSERIKQIRRLRLDETHYLDHQSMGMLVRISRS</sequence>
<proteinExistence type="predicted"/>
<name>A0A7V7GX19_9GAMM</name>
<dbReference type="Pfam" id="PF10972">
    <property type="entry name" value="CsiV"/>
    <property type="match status" value="1"/>
</dbReference>
<keyword evidence="3" id="KW-1185">Reference proteome</keyword>
<dbReference type="InterPro" id="IPR021241">
    <property type="entry name" value="CsiV"/>
</dbReference>
<comment type="caution">
    <text evidence="2">The sequence shown here is derived from an EMBL/GenBank/DDBJ whole genome shotgun (WGS) entry which is preliminary data.</text>
</comment>
<accession>A0A7V7GX19</accession>
<evidence type="ECO:0000313" key="2">
    <source>
        <dbReference type="EMBL" id="KAA0696963.1"/>
    </source>
</evidence>
<organism evidence="2 3">
    <name type="scientific">Halopseudomonas laoshanensis</name>
    <dbReference type="NCBI Taxonomy" id="2268758"/>
    <lineage>
        <taxon>Bacteria</taxon>
        <taxon>Pseudomonadati</taxon>
        <taxon>Pseudomonadota</taxon>
        <taxon>Gammaproteobacteria</taxon>
        <taxon>Pseudomonadales</taxon>
        <taxon>Pseudomonadaceae</taxon>
        <taxon>Halopseudomonas</taxon>
    </lineage>
</organism>
<evidence type="ECO:0000313" key="3">
    <source>
        <dbReference type="Proteomes" id="UP000463138"/>
    </source>
</evidence>
<protein>
    <recommendedName>
        <fullName evidence="4">Peptidoglycan-binding protein CsiV</fullName>
    </recommendedName>
</protein>
<feature type="signal peptide" evidence="1">
    <location>
        <begin position="1"/>
        <end position="24"/>
    </location>
</feature>
<reference evidence="2 3" key="1">
    <citation type="submission" date="2018-07" db="EMBL/GenBank/DDBJ databases">
        <title>Pseudomonas laoshanensis sp. nov., isolated from soil.</title>
        <authorList>
            <person name="Sun J."/>
            <person name="Yu L."/>
            <person name="Wang M."/>
            <person name="Zhang C."/>
        </authorList>
    </citation>
    <scope>NUCLEOTIDE SEQUENCE [LARGE SCALE GENOMIC DNA]</scope>
    <source>
        <strain evidence="2 3">Y22</strain>
    </source>
</reference>
<keyword evidence="1" id="KW-0732">Signal</keyword>
<evidence type="ECO:0000256" key="1">
    <source>
        <dbReference type="SAM" id="SignalP"/>
    </source>
</evidence>